<feature type="chain" id="PRO_5012871894" evidence="2">
    <location>
        <begin position="19"/>
        <end position="171"/>
    </location>
</feature>
<sequence length="171" mass="17856">MLRSTVYAGLITSALALASCQSTRPAYLFQPSATGAAATVVPVRSSAPPEPQAPATIPARQEVTAAHLGQSEPLAPARQSVRARLTHREVLRQPVVAWQRTVRPAAQAARNVTRPRHSKEVGLGTTVLGVLGLIVLPIALLGLLIWGGPVWAILAGLAAVAVLVAYLDPFG</sequence>
<keyword evidence="1" id="KW-0812">Transmembrane</keyword>
<organism evidence="3 4">
    <name type="scientific">Hymenobacter gelipurpurascens</name>
    <dbReference type="NCBI Taxonomy" id="89968"/>
    <lineage>
        <taxon>Bacteria</taxon>
        <taxon>Pseudomonadati</taxon>
        <taxon>Bacteroidota</taxon>
        <taxon>Cytophagia</taxon>
        <taxon>Cytophagales</taxon>
        <taxon>Hymenobacteraceae</taxon>
        <taxon>Hymenobacter</taxon>
    </lineage>
</organism>
<evidence type="ECO:0000313" key="4">
    <source>
        <dbReference type="Proteomes" id="UP000198131"/>
    </source>
</evidence>
<dbReference type="AlphaFoldDB" id="A0A212UF30"/>
<accession>A0A212UF30</accession>
<evidence type="ECO:0000313" key="3">
    <source>
        <dbReference type="EMBL" id="SNC76849.1"/>
    </source>
</evidence>
<evidence type="ECO:0000256" key="2">
    <source>
        <dbReference type="SAM" id="SignalP"/>
    </source>
</evidence>
<keyword evidence="1" id="KW-0472">Membrane</keyword>
<keyword evidence="1" id="KW-1133">Transmembrane helix</keyword>
<keyword evidence="2" id="KW-0732">Signal</keyword>
<dbReference type="Proteomes" id="UP000198131">
    <property type="component" value="Unassembled WGS sequence"/>
</dbReference>
<gene>
    <name evidence="3" type="ORF">SAMN06265337_3593</name>
</gene>
<evidence type="ECO:0000256" key="1">
    <source>
        <dbReference type="SAM" id="Phobius"/>
    </source>
</evidence>
<feature type="transmembrane region" description="Helical" evidence="1">
    <location>
        <begin position="150"/>
        <end position="167"/>
    </location>
</feature>
<proteinExistence type="predicted"/>
<name>A0A212UF30_9BACT</name>
<keyword evidence="4" id="KW-1185">Reference proteome</keyword>
<reference evidence="4" key="1">
    <citation type="submission" date="2017-06" db="EMBL/GenBank/DDBJ databases">
        <authorList>
            <person name="Varghese N."/>
            <person name="Submissions S."/>
        </authorList>
    </citation>
    <scope>NUCLEOTIDE SEQUENCE [LARGE SCALE GENOMIC DNA]</scope>
    <source>
        <strain evidence="4">DSM 11116</strain>
    </source>
</reference>
<dbReference type="PROSITE" id="PS51257">
    <property type="entry name" value="PROKAR_LIPOPROTEIN"/>
    <property type="match status" value="1"/>
</dbReference>
<protein>
    <submittedName>
        <fullName evidence="3">Uncharacterized protein</fullName>
    </submittedName>
</protein>
<feature type="transmembrane region" description="Helical" evidence="1">
    <location>
        <begin position="121"/>
        <end position="143"/>
    </location>
</feature>
<feature type="signal peptide" evidence="2">
    <location>
        <begin position="1"/>
        <end position="18"/>
    </location>
</feature>
<dbReference type="EMBL" id="FYEW01000002">
    <property type="protein sequence ID" value="SNC76849.1"/>
    <property type="molecule type" value="Genomic_DNA"/>
</dbReference>